<dbReference type="STRING" id="93759.A0A1R3JAB2"/>
<gene>
    <name evidence="1" type="ORF">COLO4_18107</name>
</gene>
<proteinExistence type="predicted"/>
<accession>A0A1R3JAB2</accession>
<evidence type="ECO:0000313" key="1">
    <source>
        <dbReference type="EMBL" id="OMO91771.1"/>
    </source>
</evidence>
<sequence length="126" mass="13596">MHGDISSINNQLQICNGSKYPQLELVLHGPFYIKDNTHSIGAQPKTIGKMIIPILFIFSFLFSSSNALDFCVADLNGAQGPAGYSCKKILDFALFANDLPSDIIEQTTFLDDATVKKLKGVLGGTG</sequence>
<reference evidence="2" key="1">
    <citation type="submission" date="2013-09" db="EMBL/GenBank/DDBJ databases">
        <title>Corchorus olitorius genome sequencing.</title>
        <authorList>
            <person name="Alam M."/>
            <person name="Haque M.S."/>
            <person name="Islam M.S."/>
            <person name="Emdad E.M."/>
            <person name="Islam M.M."/>
            <person name="Ahmed B."/>
            <person name="Halim A."/>
            <person name="Hossen Q.M.M."/>
            <person name="Hossain M.Z."/>
            <person name="Ahmed R."/>
            <person name="Khan M.M."/>
            <person name="Islam R."/>
            <person name="Rashid M.M."/>
            <person name="Khan S.A."/>
            <person name="Rahman M.S."/>
            <person name="Alam M."/>
            <person name="Yahiya A.S."/>
            <person name="Khan M.S."/>
            <person name="Azam M.S."/>
            <person name="Haque T."/>
            <person name="Lashkar M.Z.H."/>
            <person name="Akhand A.I."/>
            <person name="Morshed G."/>
            <person name="Roy S."/>
            <person name="Uddin K.S."/>
            <person name="Rabeya T."/>
            <person name="Hossain A.S."/>
            <person name="Chowdhury A."/>
            <person name="Snigdha A.R."/>
            <person name="Mortoza M.S."/>
            <person name="Matin S.A."/>
            <person name="Hoque S.M.E."/>
            <person name="Islam M.K."/>
            <person name="Roy D.K."/>
            <person name="Haider R."/>
            <person name="Moosa M.M."/>
            <person name="Elias S.M."/>
            <person name="Hasan A.M."/>
            <person name="Jahan S."/>
            <person name="Shafiuddin M."/>
            <person name="Mahmood N."/>
            <person name="Shommy N.S."/>
        </authorList>
    </citation>
    <scope>NUCLEOTIDE SEQUENCE [LARGE SCALE GENOMIC DNA]</scope>
    <source>
        <strain evidence="2">cv. O-4</strain>
    </source>
</reference>
<protein>
    <submittedName>
        <fullName evidence="1">Uncharacterized protein</fullName>
    </submittedName>
</protein>
<organism evidence="1 2">
    <name type="scientific">Corchorus olitorius</name>
    <dbReference type="NCBI Taxonomy" id="93759"/>
    <lineage>
        <taxon>Eukaryota</taxon>
        <taxon>Viridiplantae</taxon>
        <taxon>Streptophyta</taxon>
        <taxon>Embryophyta</taxon>
        <taxon>Tracheophyta</taxon>
        <taxon>Spermatophyta</taxon>
        <taxon>Magnoliopsida</taxon>
        <taxon>eudicotyledons</taxon>
        <taxon>Gunneridae</taxon>
        <taxon>Pentapetalae</taxon>
        <taxon>rosids</taxon>
        <taxon>malvids</taxon>
        <taxon>Malvales</taxon>
        <taxon>Malvaceae</taxon>
        <taxon>Grewioideae</taxon>
        <taxon>Apeibeae</taxon>
        <taxon>Corchorus</taxon>
    </lineage>
</organism>
<evidence type="ECO:0000313" key="2">
    <source>
        <dbReference type="Proteomes" id="UP000187203"/>
    </source>
</evidence>
<dbReference type="EMBL" id="AWUE01016423">
    <property type="protein sequence ID" value="OMO91771.1"/>
    <property type="molecule type" value="Genomic_DNA"/>
</dbReference>
<comment type="caution">
    <text evidence="1">The sequence shown here is derived from an EMBL/GenBank/DDBJ whole genome shotgun (WGS) entry which is preliminary data.</text>
</comment>
<dbReference type="Proteomes" id="UP000187203">
    <property type="component" value="Unassembled WGS sequence"/>
</dbReference>
<dbReference type="AlphaFoldDB" id="A0A1R3JAB2"/>
<keyword evidence="2" id="KW-1185">Reference proteome</keyword>
<name>A0A1R3JAB2_9ROSI</name>